<feature type="region of interest" description="Disordered" evidence="1">
    <location>
        <begin position="61"/>
        <end position="138"/>
    </location>
</feature>
<name>A0A2G5E187_AQUCA</name>
<organism evidence="2 3">
    <name type="scientific">Aquilegia coerulea</name>
    <name type="common">Rocky mountain columbine</name>
    <dbReference type="NCBI Taxonomy" id="218851"/>
    <lineage>
        <taxon>Eukaryota</taxon>
        <taxon>Viridiplantae</taxon>
        <taxon>Streptophyta</taxon>
        <taxon>Embryophyta</taxon>
        <taxon>Tracheophyta</taxon>
        <taxon>Spermatophyta</taxon>
        <taxon>Magnoliopsida</taxon>
        <taxon>Ranunculales</taxon>
        <taxon>Ranunculaceae</taxon>
        <taxon>Thalictroideae</taxon>
        <taxon>Aquilegia</taxon>
    </lineage>
</organism>
<dbReference type="InterPro" id="IPR044678">
    <property type="entry name" value="COR27/28"/>
</dbReference>
<dbReference type="PANTHER" id="PTHR33676:SF15">
    <property type="entry name" value="OS02G0674233 PROTEIN"/>
    <property type="match status" value="1"/>
</dbReference>
<evidence type="ECO:0000313" key="2">
    <source>
        <dbReference type="EMBL" id="PIA49534.1"/>
    </source>
</evidence>
<evidence type="ECO:0000313" key="3">
    <source>
        <dbReference type="Proteomes" id="UP000230069"/>
    </source>
</evidence>
<reference evidence="2 3" key="1">
    <citation type="submission" date="2017-09" db="EMBL/GenBank/DDBJ databases">
        <title>WGS assembly of Aquilegia coerulea Goldsmith.</title>
        <authorList>
            <person name="Hodges S."/>
            <person name="Kramer E."/>
            <person name="Nordborg M."/>
            <person name="Tomkins J."/>
            <person name="Borevitz J."/>
            <person name="Derieg N."/>
            <person name="Yan J."/>
            <person name="Mihaltcheva S."/>
            <person name="Hayes R.D."/>
            <person name="Rokhsar D."/>
        </authorList>
    </citation>
    <scope>NUCLEOTIDE SEQUENCE [LARGE SCALE GENOMIC DNA]</scope>
    <source>
        <strain evidence="3">cv. Goldsmith</strain>
    </source>
</reference>
<dbReference type="AlphaFoldDB" id="A0A2G5E187"/>
<keyword evidence="3" id="KW-1185">Reference proteome</keyword>
<proteinExistence type="predicted"/>
<accession>A0A2G5E187</accession>
<dbReference type="InParanoid" id="A0A2G5E187"/>
<dbReference type="OrthoDB" id="751338at2759"/>
<dbReference type="GO" id="GO:0042752">
    <property type="term" value="P:regulation of circadian rhythm"/>
    <property type="evidence" value="ECO:0007669"/>
    <property type="project" value="InterPro"/>
</dbReference>
<feature type="compositionally biased region" description="Polar residues" evidence="1">
    <location>
        <begin position="112"/>
        <end position="123"/>
    </location>
</feature>
<sequence length="138" mass="15784">MDLNMNTDVGALWTNEKHVNYLNLMEASFVRKMLEKDDARSMLTYTSSVHHHAVLLDGYLPDSLESTCDSSSRTNRKKEIMDTKSSTAKDRKNNNNEKRMRRRCSSRPYGVTQDQVVPQIGNSKSDKDDSLVIVMQPN</sequence>
<dbReference type="EMBL" id="KZ305030">
    <property type="protein sequence ID" value="PIA49534.1"/>
    <property type="molecule type" value="Genomic_DNA"/>
</dbReference>
<gene>
    <name evidence="2" type="ORF">AQUCO_01300377v1</name>
</gene>
<dbReference type="GO" id="GO:0009409">
    <property type="term" value="P:response to cold"/>
    <property type="evidence" value="ECO:0007669"/>
    <property type="project" value="InterPro"/>
</dbReference>
<dbReference type="PANTHER" id="PTHR33676">
    <property type="entry name" value="COLD REGULATED PROTEIN 27"/>
    <property type="match status" value="1"/>
</dbReference>
<protein>
    <submittedName>
        <fullName evidence="2">Uncharacterized protein</fullName>
    </submittedName>
</protein>
<dbReference type="Proteomes" id="UP000230069">
    <property type="component" value="Unassembled WGS sequence"/>
</dbReference>
<feature type="compositionally biased region" description="Polar residues" evidence="1">
    <location>
        <begin position="64"/>
        <end position="73"/>
    </location>
</feature>
<feature type="compositionally biased region" description="Basic and acidic residues" evidence="1">
    <location>
        <begin position="77"/>
        <end position="98"/>
    </location>
</feature>
<evidence type="ECO:0000256" key="1">
    <source>
        <dbReference type="SAM" id="MobiDB-lite"/>
    </source>
</evidence>